<dbReference type="PROSITE" id="PS00108">
    <property type="entry name" value="PROTEIN_KINASE_ST"/>
    <property type="match status" value="1"/>
</dbReference>
<evidence type="ECO:0000256" key="14">
    <source>
        <dbReference type="SAM" id="MobiDB-lite"/>
    </source>
</evidence>
<gene>
    <name evidence="16" type="ORF">RHGRI_025125</name>
</gene>
<comment type="caution">
    <text evidence="16">The sequence shown here is derived from an EMBL/GenBank/DDBJ whole genome shotgun (WGS) entry which is preliminary data.</text>
</comment>
<feature type="compositionally biased region" description="Low complexity" evidence="14">
    <location>
        <begin position="378"/>
        <end position="396"/>
    </location>
</feature>
<comment type="subunit">
    <text evidence="3">Monomer.</text>
</comment>
<comment type="similarity">
    <text evidence="2">Belongs to the protein kinase superfamily. CK1 Ser/Thr protein kinase family. Casein kinase I subfamily.</text>
</comment>
<protein>
    <recommendedName>
        <fullName evidence="4">non-specific serine/threonine protein kinase</fullName>
        <ecNumber evidence="4">2.7.11.1</ecNumber>
    </recommendedName>
</protein>
<keyword evidence="17" id="KW-1185">Reference proteome</keyword>
<keyword evidence="6 13" id="KW-0723">Serine/threonine-protein kinase</keyword>
<evidence type="ECO:0000256" key="10">
    <source>
        <dbReference type="ARBA" id="ARBA00022840"/>
    </source>
</evidence>
<dbReference type="FunFam" id="3.30.200.20:FF:000538">
    <property type="entry name" value="Putative Casein kinase I"/>
    <property type="match status" value="1"/>
</dbReference>
<keyword evidence="9" id="KW-0418">Kinase</keyword>
<feature type="domain" description="Protein kinase" evidence="15">
    <location>
        <begin position="10"/>
        <end position="279"/>
    </location>
</feature>
<dbReference type="GO" id="GO:0005737">
    <property type="term" value="C:cytoplasm"/>
    <property type="evidence" value="ECO:0007669"/>
    <property type="project" value="UniProtKB-SubCell"/>
</dbReference>
<dbReference type="PROSITE" id="PS50011">
    <property type="entry name" value="PROTEIN_KINASE_DOM"/>
    <property type="match status" value="1"/>
</dbReference>
<dbReference type="InterPro" id="IPR008271">
    <property type="entry name" value="Ser/Thr_kinase_AS"/>
</dbReference>
<organism evidence="16 17">
    <name type="scientific">Rhododendron griersonianum</name>
    <dbReference type="NCBI Taxonomy" id="479676"/>
    <lineage>
        <taxon>Eukaryota</taxon>
        <taxon>Viridiplantae</taxon>
        <taxon>Streptophyta</taxon>
        <taxon>Embryophyta</taxon>
        <taxon>Tracheophyta</taxon>
        <taxon>Spermatophyta</taxon>
        <taxon>Magnoliopsida</taxon>
        <taxon>eudicotyledons</taxon>
        <taxon>Gunneridae</taxon>
        <taxon>Pentapetalae</taxon>
        <taxon>asterids</taxon>
        <taxon>Ericales</taxon>
        <taxon>Ericaceae</taxon>
        <taxon>Ericoideae</taxon>
        <taxon>Rhodoreae</taxon>
        <taxon>Rhododendron</taxon>
    </lineage>
</organism>
<dbReference type="FunFam" id="1.10.510.10:FF:000134">
    <property type="entry name" value="Casein kinase I isoform delta-like"/>
    <property type="match status" value="1"/>
</dbReference>
<accession>A0AAV6JA17</accession>
<proteinExistence type="inferred from homology"/>
<evidence type="ECO:0000256" key="3">
    <source>
        <dbReference type="ARBA" id="ARBA00011245"/>
    </source>
</evidence>
<dbReference type="AlphaFoldDB" id="A0AAV6JA17"/>
<evidence type="ECO:0000256" key="6">
    <source>
        <dbReference type="ARBA" id="ARBA00022527"/>
    </source>
</evidence>
<dbReference type="PANTHER" id="PTHR11909">
    <property type="entry name" value="CASEIN KINASE-RELATED"/>
    <property type="match status" value="1"/>
</dbReference>
<comment type="function">
    <text evidence="11">Casein kinases are operationally defined by their preferential utilization of acidic proteins such as caseins as substrates. It can phosphorylate a large number of proteins.</text>
</comment>
<evidence type="ECO:0000256" key="9">
    <source>
        <dbReference type="ARBA" id="ARBA00022777"/>
    </source>
</evidence>
<evidence type="ECO:0000259" key="15">
    <source>
        <dbReference type="PROSITE" id="PS50011"/>
    </source>
</evidence>
<evidence type="ECO:0000256" key="7">
    <source>
        <dbReference type="ARBA" id="ARBA00022679"/>
    </source>
</evidence>
<dbReference type="EMBL" id="JACTNZ010000008">
    <property type="protein sequence ID" value="KAG5537926.1"/>
    <property type="molecule type" value="Genomic_DNA"/>
</dbReference>
<evidence type="ECO:0000256" key="13">
    <source>
        <dbReference type="RuleBase" id="RU000304"/>
    </source>
</evidence>
<evidence type="ECO:0000256" key="8">
    <source>
        <dbReference type="ARBA" id="ARBA00022741"/>
    </source>
</evidence>
<evidence type="ECO:0000256" key="12">
    <source>
        <dbReference type="PROSITE-ProRule" id="PRU10141"/>
    </source>
</evidence>
<evidence type="ECO:0000313" key="17">
    <source>
        <dbReference type="Proteomes" id="UP000823749"/>
    </source>
</evidence>
<dbReference type="InterPro" id="IPR050235">
    <property type="entry name" value="CK1_Ser-Thr_kinase"/>
</dbReference>
<keyword evidence="10 12" id="KW-0067">ATP-binding</keyword>
<dbReference type="Proteomes" id="UP000823749">
    <property type="component" value="Chromosome 8"/>
</dbReference>
<evidence type="ECO:0000256" key="11">
    <source>
        <dbReference type="ARBA" id="ARBA00024949"/>
    </source>
</evidence>
<dbReference type="EC" id="2.7.11.1" evidence="4"/>
<dbReference type="InterPro" id="IPR000719">
    <property type="entry name" value="Prot_kinase_dom"/>
</dbReference>
<dbReference type="Pfam" id="PF00069">
    <property type="entry name" value="Pkinase"/>
    <property type="match status" value="1"/>
</dbReference>
<feature type="region of interest" description="Disordered" evidence="14">
    <location>
        <begin position="306"/>
        <end position="413"/>
    </location>
</feature>
<keyword evidence="5" id="KW-0963">Cytoplasm</keyword>
<dbReference type="SMART" id="SM00220">
    <property type="entry name" value="S_TKc"/>
    <property type="match status" value="1"/>
</dbReference>
<dbReference type="InterPro" id="IPR011009">
    <property type="entry name" value="Kinase-like_dom_sf"/>
</dbReference>
<dbReference type="InterPro" id="IPR017441">
    <property type="entry name" value="Protein_kinase_ATP_BS"/>
</dbReference>
<comment type="subcellular location">
    <subcellularLocation>
        <location evidence="1">Cytoplasm</location>
    </subcellularLocation>
</comment>
<name>A0AAV6JA17_9ERIC</name>
<feature type="binding site" evidence="12">
    <location>
        <position position="39"/>
    </location>
    <ligand>
        <name>ATP</name>
        <dbReference type="ChEBI" id="CHEBI:30616"/>
    </ligand>
</feature>
<reference evidence="16" key="1">
    <citation type="submission" date="2020-08" db="EMBL/GenBank/DDBJ databases">
        <title>Plant Genome Project.</title>
        <authorList>
            <person name="Zhang R.-G."/>
        </authorList>
    </citation>
    <scope>NUCLEOTIDE SEQUENCE</scope>
    <source>
        <strain evidence="16">WSP0</strain>
        <tissue evidence="16">Leaf</tissue>
    </source>
</reference>
<evidence type="ECO:0000256" key="5">
    <source>
        <dbReference type="ARBA" id="ARBA00022490"/>
    </source>
</evidence>
<evidence type="ECO:0000256" key="4">
    <source>
        <dbReference type="ARBA" id="ARBA00012513"/>
    </source>
</evidence>
<dbReference type="GO" id="GO:0004674">
    <property type="term" value="F:protein serine/threonine kinase activity"/>
    <property type="evidence" value="ECO:0007669"/>
    <property type="project" value="UniProtKB-KW"/>
</dbReference>
<keyword evidence="7" id="KW-0808">Transferase</keyword>
<dbReference type="CDD" id="cd14125">
    <property type="entry name" value="STKc_CK1_delta_epsilon"/>
    <property type="match status" value="1"/>
</dbReference>
<dbReference type="GO" id="GO:0005524">
    <property type="term" value="F:ATP binding"/>
    <property type="evidence" value="ECO:0007669"/>
    <property type="project" value="UniProtKB-UniRule"/>
</dbReference>
<evidence type="ECO:0000313" key="16">
    <source>
        <dbReference type="EMBL" id="KAG5537926.1"/>
    </source>
</evidence>
<dbReference type="SUPFAM" id="SSF56112">
    <property type="entry name" value="Protein kinase-like (PK-like)"/>
    <property type="match status" value="1"/>
</dbReference>
<dbReference type="PROSITE" id="PS00107">
    <property type="entry name" value="PROTEIN_KINASE_ATP"/>
    <property type="match status" value="1"/>
</dbReference>
<evidence type="ECO:0000256" key="1">
    <source>
        <dbReference type="ARBA" id="ARBA00004496"/>
    </source>
</evidence>
<evidence type="ECO:0000256" key="2">
    <source>
        <dbReference type="ARBA" id="ARBA00005926"/>
    </source>
</evidence>
<dbReference type="Gene3D" id="1.10.510.10">
    <property type="entry name" value="Transferase(Phosphotransferase) domain 1"/>
    <property type="match status" value="1"/>
</dbReference>
<keyword evidence="8 12" id="KW-0547">Nucleotide-binding</keyword>
<sequence>MMEPRVGNKFRLGRKIGSGSFGEIYLGTNIQTNEEVAIKLENVKTKHPQLLYESKLYKILQGGTGIPNVRWFGVEGDYNVLVMDLLGPSLEDLFNFCSRKLSLKTVLMLADQMINRVEYFHCKSFLHRDIKPDNFLMGLGRRANQVYVIDFGLAKKFRDSTTHQHIPYRENKNLTGTARYASMNTHLGIEQSRRDDLESLGYVLMYFLRGSLPWQGLKAGTKKQKYERISEKKVSTSIEVLCRGYPTEFASYFHYCRSLRFDDKPDYAYLKRIFRDLFIREGFQFDYVFDWTILKYQQSQLANPPSRALAAGTSSGMPHAVANIDRQSGGEDGRVSGWTSALPSRGRNTGLPVDVGGLNKQKGPVANDSQTTKDPMLSSSNFLRSSGSSRRPAVSSIRDPVIAGSDSDPSRVRTTDVSSEALQKISSAAQRSSVLSSDPKFNASGRITSNIKNLESALKGIEGLHFNGDERTHY</sequence>